<dbReference type="GO" id="GO:0046872">
    <property type="term" value="F:metal ion binding"/>
    <property type="evidence" value="ECO:0007669"/>
    <property type="project" value="UniProtKB-KW"/>
</dbReference>
<feature type="binding site" evidence="7">
    <location>
        <position position="135"/>
    </location>
    <ligand>
        <name>a divalent metal cation</name>
        <dbReference type="ChEBI" id="CHEBI:60240"/>
    </ligand>
</feature>
<dbReference type="PANTHER" id="PTHR43237">
    <property type="entry name" value="NADP-DEPENDENT MALIC ENZYME"/>
    <property type="match status" value="1"/>
</dbReference>
<dbReference type="SUPFAM" id="SSF51735">
    <property type="entry name" value="NAD(P)-binding Rossmann-fold domains"/>
    <property type="match status" value="1"/>
</dbReference>
<sequence>MNYQEESLKQHLIHQGKIEIKSKFGSLVTKDDLSIAYTPGVATVSTLLAIDPSKAYEYSIKGNTIAVVSDGSAVLGLGNIGPYGALPVMEGKALLFKEFGGIDAYPIVLATQNTEEIIQIVKAISPTFGGINLEDISSPRCFEIEERLIKELDIPVFHDDQHGTAIVVLAALINSLKLVKKEKENIKVVICGAGAAGIAITKLLITYQIKKIILVDSVGIVSKSRADLNSVKSSMVTITNPDNINGDLKDALINADVFVGVSVAGILKPEYIKEMAEKPIIFVMANPVPEIMPDIAKQAGAYIVGTGRSDFPNQINNVLVFPGLFRGLLDNKIKVVTNGIKIAVAQTLAGYIKNADLSVDNILPSVLDRKVSKAVARSIKIKAV</sequence>
<dbReference type="InterPro" id="IPR001891">
    <property type="entry name" value="Malic_OxRdtase"/>
</dbReference>
<dbReference type="InterPro" id="IPR045213">
    <property type="entry name" value="Malic_NAD-bd_bact_type"/>
</dbReference>
<dbReference type="InterPro" id="IPR015884">
    <property type="entry name" value="Malic_enzyme_CS"/>
</dbReference>
<dbReference type="InterPro" id="IPR012302">
    <property type="entry name" value="Malic_NAD-bd"/>
</dbReference>
<dbReference type="GO" id="GO:0004470">
    <property type="term" value="F:malic enzyme activity"/>
    <property type="evidence" value="ECO:0007669"/>
    <property type="project" value="InterPro"/>
</dbReference>
<comment type="cofactor">
    <cofactor evidence="1">
        <name>Mn(2+)</name>
        <dbReference type="ChEBI" id="CHEBI:29035"/>
    </cofactor>
</comment>
<keyword evidence="4" id="KW-0560">Oxidoreductase</keyword>
<dbReference type="Gene3D" id="3.40.50.720">
    <property type="entry name" value="NAD(P)-binding Rossmann-like Domain"/>
    <property type="match status" value="1"/>
</dbReference>
<dbReference type="InterPro" id="IPR036291">
    <property type="entry name" value="NAD(P)-bd_dom_sf"/>
</dbReference>
<comment type="caution">
    <text evidence="10">The sequence shown here is derived from an EMBL/GenBank/DDBJ whole genome shotgun (WGS) entry which is preliminary data.</text>
</comment>
<feature type="binding site" evidence="6">
    <location>
        <position position="286"/>
    </location>
    <ligand>
        <name>(S)-malate</name>
        <dbReference type="ChEBI" id="CHEBI:15589"/>
    </ligand>
</feature>
<dbReference type="SMART" id="SM00919">
    <property type="entry name" value="Malic_M"/>
    <property type="match status" value="1"/>
</dbReference>
<feature type="domain" description="Malic enzyme NAD-binding" evidence="8">
    <location>
        <begin position="161"/>
        <end position="384"/>
    </location>
</feature>
<dbReference type="EMBL" id="PEYT01000002">
    <property type="protein sequence ID" value="PIS23438.1"/>
    <property type="molecule type" value="Genomic_DNA"/>
</dbReference>
<dbReference type="GO" id="GO:0051287">
    <property type="term" value="F:NAD binding"/>
    <property type="evidence" value="ECO:0007669"/>
    <property type="project" value="InterPro"/>
</dbReference>
<dbReference type="PANTHER" id="PTHR43237:SF4">
    <property type="entry name" value="NADP-DEPENDENT MALIC ENZYME"/>
    <property type="match status" value="1"/>
</dbReference>
<dbReference type="InterPro" id="IPR046346">
    <property type="entry name" value="Aminoacid_DH-like_N_sf"/>
</dbReference>
<gene>
    <name evidence="10" type="ORF">COT49_00255</name>
</gene>
<dbReference type="GO" id="GO:0016616">
    <property type="term" value="F:oxidoreductase activity, acting on the CH-OH group of donors, NAD or NADP as acceptor"/>
    <property type="evidence" value="ECO:0007669"/>
    <property type="project" value="InterPro"/>
</dbReference>
<feature type="active site" description="Proton acceptor" evidence="5">
    <location>
        <position position="92"/>
    </location>
</feature>
<dbReference type="Pfam" id="PF00390">
    <property type="entry name" value="malic"/>
    <property type="match status" value="1"/>
</dbReference>
<evidence type="ECO:0000256" key="5">
    <source>
        <dbReference type="PIRSR" id="PIRSR000106-1"/>
    </source>
</evidence>
<protein>
    <submittedName>
        <fullName evidence="10">NAD-dependent malic enzyme</fullName>
    </submittedName>
</protein>
<dbReference type="PIRSF" id="PIRSF000106">
    <property type="entry name" value="ME"/>
    <property type="match status" value="1"/>
</dbReference>
<dbReference type="PROSITE" id="PS00331">
    <property type="entry name" value="MALIC_ENZYMES"/>
    <property type="match status" value="1"/>
</dbReference>
<comment type="cofactor">
    <cofactor evidence="7">
        <name>Mg(2+)</name>
        <dbReference type="ChEBI" id="CHEBI:18420"/>
    </cofactor>
    <cofactor evidence="7">
        <name>Mn(2+)</name>
        <dbReference type="ChEBI" id="CHEBI:29035"/>
    </cofactor>
    <text evidence="7">Divalent metal cations. Prefers magnesium or manganese.</text>
</comment>
<reference evidence="11" key="1">
    <citation type="submission" date="2017-09" db="EMBL/GenBank/DDBJ databases">
        <title>Depth-based differentiation of microbial function through sediment-hosted aquifers and enrichment of novel symbionts in the deep terrestrial subsurface.</title>
        <authorList>
            <person name="Probst A.J."/>
            <person name="Ladd B."/>
            <person name="Jarett J.K."/>
            <person name="Geller-Mcgrath D.E."/>
            <person name="Sieber C.M.K."/>
            <person name="Emerson J.B."/>
            <person name="Anantharaman K."/>
            <person name="Thomas B.C."/>
            <person name="Malmstrom R."/>
            <person name="Stieglmeier M."/>
            <person name="Klingl A."/>
            <person name="Woyke T."/>
            <person name="Ryan C.M."/>
            <person name="Banfield J.F."/>
        </authorList>
    </citation>
    <scope>NUCLEOTIDE SEQUENCE [LARGE SCALE GENOMIC DNA]</scope>
</reference>
<evidence type="ECO:0000256" key="4">
    <source>
        <dbReference type="ARBA" id="ARBA00023002"/>
    </source>
</evidence>
<dbReference type="Gene3D" id="3.40.50.10380">
    <property type="entry name" value="Malic enzyme, N-terminal domain"/>
    <property type="match status" value="1"/>
</dbReference>
<accession>A0A2H0XH22</accession>
<comment type="similarity">
    <text evidence="2">Belongs to the malic enzymes family.</text>
</comment>
<dbReference type="SUPFAM" id="SSF53223">
    <property type="entry name" value="Aminoacid dehydrogenase-like, N-terminal domain"/>
    <property type="match status" value="1"/>
</dbReference>
<dbReference type="Pfam" id="PF03949">
    <property type="entry name" value="Malic_M"/>
    <property type="match status" value="1"/>
</dbReference>
<feature type="binding site" evidence="7">
    <location>
        <position position="160"/>
    </location>
    <ligand>
        <name>a divalent metal cation</name>
        <dbReference type="ChEBI" id="CHEBI:60240"/>
    </ligand>
</feature>
<evidence type="ECO:0000256" key="2">
    <source>
        <dbReference type="ARBA" id="ARBA00008785"/>
    </source>
</evidence>
<keyword evidence="3 7" id="KW-0479">Metal-binding</keyword>
<dbReference type="InterPro" id="IPR051674">
    <property type="entry name" value="Malate_Decarboxylase"/>
</dbReference>
<name>A0A2H0XH22_UNCKA</name>
<evidence type="ECO:0000256" key="1">
    <source>
        <dbReference type="ARBA" id="ARBA00001936"/>
    </source>
</evidence>
<evidence type="ECO:0000259" key="9">
    <source>
        <dbReference type="SMART" id="SM01274"/>
    </source>
</evidence>
<proteinExistence type="inferred from homology"/>
<dbReference type="SMART" id="SM01274">
    <property type="entry name" value="malic"/>
    <property type="match status" value="1"/>
</dbReference>
<dbReference type="AlphaFoldDB" id="A0A2H0XH22"/>
<dbReference type="InterPro" id="IPR012301">
    <property type="entry name" value="Malic_N_dom"/>
</dbReference>
<evidence type="ECO:0000313" key="10">
    <source>
        <dbReference type="EMBL" id="PIS23438.1"/>
    </source>
</evidence>
<evidence type="ECO:0000313" key="11">
    <source>
        <dbReference type="Proteomes" id="UP000230340"/>
    </source>
</evidence>
<evidence type="ECO:0000259" key="8">
    <source>
        <dbReference type="SMART" id="SM00919"/>
    </source>
</evidence>
<feature type="domain" description="Malic enzyme N-terminal" evidence="9">
    <location>
        <begin position="15"/>
        <end position="149"/>
    </location>
</feature>
<feature type="active site" description="Proton donor" evidence="5">
    <location>
        <position position="37"/>
    </location>
</feature>
<dbReference type="InterPro" id="IPR037062">
    <property type="entry name" value="Malic_N_dom_sf"/>
</dbReference>
<evidence type="ECO:0000256" key="3">
    <source>
        <dbReference type="ARBA" id="ARBA00022723"/>
    </source>
</evidence>
<organism evidence="10 11">
    <name type="scientific">candidate division WWE3 bacterium CG08_land_8_20_14_0_20_40_13</name>
    <dbReference type="NCBI Taxonomy" id="1975084"/>
    <lineage>
        <taxon>Bacteria</taxon>
        <taxon>Katanobacteria</taxon>
    </lineage>
</organism>
<feature type="binding site" evidence="6">
    <location>
        <position position="316"/>
    </location>
    <ligand>
        <name>(S)-malate</name>
        <dbReference type="ChEBI" id="CHEBI:15589"/>
    </ligand>
</feature>
<dbReference type="CDD" id="cd05311">
    <property type="entry name" value="NAD_bind_2_malic_enz"/>
    <property type="match status" value="1"/>
</dbReference>
<evidence type="ECO:0000256" key="6">
    <source>
        <dbReference type="PIRSR" id="PIRSR000106-2"/>
    </source>
</evidence>
<feature type="binding site" evidence="7">
    <location>
        <position position="134"/>
    </location>
    <ligand>
        <name>a divalent metal cation</name>
        <dbReference type="ChEBI" id="CHEBI:60240"/>
    </ligand>
</feature>
<dbReference type="Proteomes" id="UP000230340">
    <property type="component" value="Unassembled WGS sequence"/>
</dbReference>
<evidence type="ECO:0000256" key="7">
    <source>
        <dbReference type="PIRSR" id="PIRSR000106-3"/>
    </source>
</evidence>